<proteinExistence type="predicted"/>
<name>A0A5R9R4E5_9GAMM</name>
<comment type="caution">
    <text evidence="1">The sequence shown here is derived from an EMBL/GenBank/DDBJ whole genome shotgun (WGS) entry which is preliminary data.</text>
</comment>
<keyword evidence="2" id="KW-1185">Reference proteome</keyword>
<dbReference type="AlphaFoldDB" id="A0A5R9R4E5"/>
<evidence type="ECO:0000313" key="2">
    <source>
        <dbReference type="Proteomes" id="UP000306753"/>
    </source>
</evidence>
<dbReference type="RefSeq" id="WP_138410763.1">
    <property type="nucleotide sequence ID" value="NZ_QLAG01000002.1"/>
</dbReference>
<gene>
    <name evidence="1" type="ORF">DN820_01930</name>
</gene>
<evidence type="ECO:0000313" key="1">
    <source>
        <dbReference type="EMBL" id="TLX65095.1"/>
    </source>
</evidence>
<protein>
    <submittedName>
        <fullName evidence="1">Uncharacterized protein</fullName>
    </submittedName>
</protein>
<dbReference type="EMBL" id="QLAG01000002">
    <property type="protein sequence ID" value="TLX65095.1"/>
    <property type="molecule type" value="Genomic_DNA"/>
</dbReference>
<organism evidence="1 2">
    <name type="scientific">Stutzerimonas nosocomialis</name>
    <dbReference type="NCBI Taxonomy" id="1056496"/>
    <lineage>
        <taxon>Bacteria</taxon>
        <taxon>Pseudomonadati</taxon>
        <taxon>Pseudomonadota</taxon>
        <taxon>Gammaproteobacteria</taxon>
        <taxon>Pseudomonadales</taxon>
        <taxon>Pseudomonadaceae</taxon>
        <taxon>Stutzerimonas</taxon>
    </lineage>
</organism>
<accession>A0A5R9R4E5</accession>
<dbReference type="Proteomes" id="UP000306753">
    <property type="component" value="Unassembled WGS sequence"/>
</dbReference>
<reference evidence="1 2" key="1">
    <citation type="journal article" date="2017" name="Eur. J. Clin. Microbiol. Infect. Dis.">
        <title>Uncommonly isolated clinical Pseudomonas: identification and phylogenetic assignation.</title>
        <authorList>
            <person name="Mulet M."/>
            <person name="Gomila M."/>
            <person name="Ramirez A."/>
            <person name="Cardew S."/>
            <person name="Moore E.R."/>
            <person name="Lalucat J."/>
            <person name="Garcia-Valdes E."/>
        </authorList>
    </citation>
    <scope>NUCLEOTIDE SEQUENCE [LARGE SCALE GENOMIC DNA]</scope>
    <source>
        <strain evidence="1 2">SD129</strain>
    </source>
</reference>
<sequence>MNIRIEVLALQIMALCMRISAAGNYTAHCEYDADNHCIGCRVRKPMSNTARTTATPEEHSARLLFSEYIYIDAFTESLDLDAAQAEPVCADLEALIEKLIAYARIESEVPA</sequence>